<evidence type="ECO:0000256" key="1">
    <source>
        <dbReference type="SAM" id="Phobius"/>
    </source>
</evidence>
<dbReference type="RefSeq" id="WP_237877191.1">
    <property type="nucleotide sequence ID" value="NZ_JAKLTR010000032.1"/>
</dbReference>
<keyword evidence="1" id="KW-0472">Membrane</keyword>
<feature type="transmembrane region" description="Helical" evidence="1">
    <location>
        <begin position="98"/>
        <end position="116"/>
    </location>
</feature>
<accession>A0ABS9L0H9</accession>
<proteinExistence type="predicted"/>
<feature type="transmembrane region" description="Helical" evidence="1">
    <location>
        <begin position="128"/>
        <end position="149"/>
    </location>
</feature>
<gene>
    <name evidence="2" type="ORF">LZZ85_27485</name>
</gene>
<sequence length="424" mass="48027">MGLYAILSGIRLNLGGQLGLNEILAVGGSLSIKKWKELFRDVPDIKRITIAYLVFLFAQILSDIVNHSATNDLVRGWANIAMAIIVTNFLARLLYRAPALIVVYLIGEIIRLALFGEESEGGLEDMGFFKFYLVPILNSIVLVLAYYLLSKKRESRRLIVGLLVFYGLFSIAFDARSNGIFWILTGFVLLQMERVKKLTLRKAVPYLVFFIILFQLLYSFYVSSVLSGSIGGDHSKEQFDRLENPYNPLALLASGRAETFVAIEAIRDKPVFGHGSWAPDKDGKYTLLMHKMHGEEEKFLSHLENAEKGLIIPSHSVIIGTWACAGVLGFLAIMYIFVLLVRRFFSLFRQPEFSASPLCPILIYFFFYLVWTFFFSPLPHIKQTLPVMIALVVVLHRKGEIQFKQKQVKRTMDSIALTKVGFTN</sequence>
<keyword evidence="1" id="KW-1133">Transmembrane helix</keyword>
<feature type="transmembrane region" description="Helical" evidence="1">
    <location>
        <begin position="203"/>
        <end position="221"/>
    </location>
</feature>
<feature type="transmembrane region" description="Helical" evidence="1">
    <location>
        <begin position="317"/>
        <end position="341"/>
    </location>
</feature>
<evidence type="ECO:0000313" key="2">
    <source>
        <dbReference type="EMBL" id="MCG2618076.1"/>
    </source>
</evidence>
<name>A0ABS9L0H9_9BACT</name>
<feature type="transmembrane region" description="Helical" evidence="1">
    <location>
        <begin position="156"/>
        <end position="173"/>
    </location>
</feature>
<dbReference type="EMBL" id="JAKLTR010000032">
    <property type="protein sequence ID" value="MCG2618076.1"/>
    <property type="molecule type" value="Genomic_DNA"/>
</dbReference>
<evidence type="ECO:0000313" key="3">
    <source>
        <dbReference type="Proteomes" id="UP001165367"/>
    </source>
</evidence>
<feature type="transmembrane region" description="Helical" evidence="1">
    <location>
        <begin position="353"/>
        <end position="374"/>
    </location>
</feature>
<dbReference type="Proteomes" id="UP001165367">
    <property type="component" value="Unassembled WGS sequence"/>
</dbReference>
<comment type="caution">
    <text evidence="2">The sequence shown here is derived from an EMBL/GenBank/DDBJ whole genome shotgun (WGS) entry which is preliminary data.</text>
</comment>
<organism evidence="2 3">
    <name type="scientific">Terrimonas ginsenosidimutans</name>
    <dbReference type="NCBI Taxonomy" id="2908004"/>
    <lineage>
        <taxon>Bacteria</taxon>
        <taxon>Pseudomonadati</taxon>
        <taxon>Bacteroidota</taxon>
        <taxon>Chitinophagia</taxon>
        <taxon>Chitinophagales</taxon>
        <taxon>Chitinophagaceae</taxon>
        <taxon>Terrimonas</taxon>
    </lineage>
</organism>
<evidence type="ECO:0008006" key="4">
    <source>
        <dbReference type="Google" id="ProtNLM"/>
    </source>
</evidence>
<protein>
    <recommendedName>
        <fullName evidence="4">O-antigen ligase domain-containing protein</fullName>
    </recommendedName>
</protein>
<keyword evidence="3" id="KW-1185">Reference proteome</keyword>
<keyword evidence="1" id="KW-0812">Transmembrane</keyword>
<reference evidence="2" key="1">
    <citation type="submission" date="2022-01" db="EMBL/GenBank/DDBJ databases">
        <authorList>
            <person name="Jo J.-H."/>
            <person name="Im W.-T."/>
        </authorList>
    </citation>
    <scope>NUCLEOTIDE SEQUENCE</scope>
    <source>
        <strain evidence="2">NA20</strain>
    </source>
</reference>